<gene>
    <name evidence="2" type="ORF">CC1G_10868</name>
</gene>
<evidence type="ECO:0000313" key="2">
    <source>
        <dbReference type="EMBL" id="EAU87274.1"/>
    </source>
</evidence>
<comment type="caution">
    <text evidence="2">The sequence shown here is derived from an EMBL/GenBank/DDBJ whole genome shotgun (WGS) entry which is preliminary data.</text>
</comment>
<organism evidence="2 3">
    <name type="scientific">Coprinopsis cinerea (strain Okayama-7 / 130 / ATCC MYA-4618 / FGSC 9003)</name>
    <name type="common">Inky cap fungus</name>
    <name type="synonym">Hormographiella aspergillata</name>
    <dbReference type="NCBI Taxonomy" id="240176"/>
    <lineage>
        <taxon>Eukaryota</taxon>
        <taxon>Fungi</taxon>
        <taxon>Dikarya</taxon>
        <taxon>Basidiomycota</taxon>
        <taxon>Agaricomycotina</taxon>
        <taxon>Agaricomycetes</taxon>
        <taxon>Agaricomycetidae</taxon>
        <taxon>Agaricales</taxon>
        <taxon>Agaricineae</taxon>
        <taxon>Psathyrellaceae</taxon>
        <taxon>Coprinopsis</taxon>
    </lineage>
</organism>
<dbReference type="EMBL" id="AACS02000010">
    <property type="protein sequence ID" value="EAU87274.1"/>
    <property type="molecule type" value="Genomic_DNA"/>
</dbReference>
<dbReference type="GeneID" id="6011066"/>
<reference evidence="2 3" key="1">
    <citation type="journal article" date="2010" name="Proc. Natl. Acad. Sci. U.S.A.">
        <title>Insights into evolution of multicellular fungi from the assembled chromosomes of the mushroom Coprinopsis cinerea (Coprinus cinereus).</title>
        <authorList>
            <person name="Stajich J.E."/>
            <person name="Wilke S.K."/>
            <person name="Ahren D."/>
            <person name="Au C.H."/>
            <person name="Birren B.W."/>
            <person name="Borodovsky M."/>
            <person name="Burns C."/>
            <person name="Canback B."/>
            <person name="Casselton L.A."/>
            <person name="Cheng C.K."/>
            <person name="Deng J."/>
            <person name="Dietrich F.S."/>
            <person name="Fargo D.C."/>
            <person name="Farman M.L."/>
            <person name="Gathman A.C."/>
            <person name="Goldberg J."/>
            <person name="Guigo R."/>
            <person name="Hoegger P.J."/>
            <person name="Hooker J.B."/>
            <person name="Huggins A."/>
            <person name="James T.Y."/>
            <person name="Kamada T."/>
            <person name="Kilaru S."/>
            <person name="Kodira C."/>
            <person name="Kues U."/>
            <person name="Kupfer D."/>
            <person name="Kwan H.S."/>
            <person name="Lomsadze A."/>
            <person name="Li W."/>
            <person name="Lilly W.W."/>
            <person name="Ma L.J."/>
            <person name="Mackey A.J."/>
            <person name="Manning G."/>
            <person name="Martin F."/>
            <person name="Muraguchi H."/>
            <person name="Natvig D.O."/>
            <person name="Palmerini H."/>
            <person name="Ramesh M.A."/>
            <person name="Rehmeyer C.J."/>
            <person name="Roe B.A."/>
            <person name="Shenoy N."/>
            <person name="Stanke M."/>
            <person name="Ter-Hovhannisyan V."/>
            <person name="Tunlid A."/>
            <person name="Velagapudi R."/>
            <person name="Vision T.J."/>
            <person name="Zeng Q."/>
            <person name="Zolan M.E."/>
            <person name="Pukkila P.J."/>
        </authorList>
    </citation>
    <scope>NUCLEOTIDE SEQUENCE [LARGE SCALE GENOMIC DNA]</scope>
    <source>
        <strain evidence="3">Okayama-7 / 130 / ATCC MYA-4618 / FGSC 9003</strain>
    </source>
</reference>
<feature type="region of interest" description="Disordered" evidence="1">
    <location>
        <begin position="74"/>
        <end position="113"/>
    </location>
</feature>
<name>A8NKU9_COPC7</name>
<dbReference type="RefSeq" id="XP_001834550.1">
    <property type="nucleotide sequence ID" value="XM_001834498.1"/>
</dbReference>
<dbReference type="InParanoid" id="A8NKU9"/>
<dbReference type="VEuPathDB" id="FungiDB:CC1G_10868"/>
<keyword evidence="3" id="KW-1185">Reference proteome</keyword>
<dbReference type="KEGG" id="cci:CC1G_10868"/>
<sequence length="282" mass="31234">MGIKQFFANLFSVWKARVRSSLHFGKVSDVSDESWEIFSDTPLDATWARTGAQSPLPPPSPLLTHFELDLTSSDSLHLEDDESGDRDYETSNMGYEGDDESDSCSGSVSMKSEVGFPDPDYDRFLPIVADREGQEIYYSRGLPWGFYAAPLQRDLPTSLEDIDDGATFDDESDKENHAPSDTSSIRASFSPEIGTEIIAEITGKRCLVRFVSAYDDYGSSVDSGEANCDAEEESVLVFPSAPRAPELGRFYTPYVNGKQWLVMVNGVSEGVLDNVKKVKWGR</sequence>
<evidence type="ECO:0000313" key="3">
    <source>
        <dbReference type="Proteomes" id="UP000001861"/>
    </source>
</evidence>
<evidence type="ECO:0000256" key="1">
    <source>
        <dbReference type="SAM" id="MobiDB-lite"/>
    </source>
</evidence>
<protein>
    <submittedName>
        <fullName evidence="2">Uncharacterized protein</fullName>
    </submittedName>
</protein>
<dbReference type="Proteomes" id="UP000001861">
    <property type="component" value="Unassembled WGS sequence"/>
</dbReference>
<dbReference type="AlphaFoldDB" id="A8NKU9"/>
<accession>A8NKU9</accession>
<proteinExistence type="predicted"/>
<feature type="compositionally biased region" description="Acidic residues" evidence="1">
    <location>
        <begin position="160"/>
        <end position="173"/>
    </location>
</feature>
<feature type="region of interest" description="Disordered" evidence="1">
    <location>
        <begin position="158"/>
        <end position="186"/>
    </location>
</feature>